<proteinExistence type="predicted"/>
<dbReference type="Proteomes" id="UP000671862">
    <property type="component" value="Chromosome"/>
</dbReference>
<evidence type="ECO:0000313" key="2">
    <source>
        <dbReference type="EMBL" id="QTA37600.1"/>
    </source>
</evidence>
<evidence type="ECO:0000313" key="3">
    <source>
        <dbReference type="Proteomes" id="UP000671862"/>
    </source>
</evidence>
<keyword evidence="1" id="KW-0472">Membrane</keyword>
<dbReference type="RefSeq" id="WP_207566324.1">
    <property type="nucleotide sequence ID" value="NZ_CP071446.1"/>
</dbReference>
<keyword evidence="1" id="KW-1133">Transmembrane helix</keyword>
<dbReference type="EMBL" id="CP071446">
    <property type="protein sequence ID" value="QTA37600.1"/>
    <property type="molecule type" value="Genomic_DNA"/>
</dbReference>
<reference evidence="2 3" key="1">
    <citation type="submission" date="2021-03" db="EMBL/GenBank/DDBJ databases">
        <title>Thermosipho ferrireducens sp.nov., an anaerobic thermophilic iron-reducing bacterium isolated from a deep-sea hydrothermal sulfide deposits.</title>
        <authorList>
            <person name="Zeng X."/>
            <person name="Chen Y."/>
            <person name="Shao Z."/>
        </authorList>
    </citation>
    <scope>NUCLEOTIDE SEQUENCE [LARGE SCALE GENOMIC DNA]</scope>
    <source>
        <strain evidence="2 3">JL129W03</strain>
    </source>
</reference>
<sequence>MRKTFFLFCAILLIIMPYLIYLSSLSYTFYDIKNLEHMLRNELKLYFMLIESIVNLKKPSGYVIEQESIYYKGNLYNVKVNEEEINFVEINNEKMLIYVKDGKWYKIPDFSGNFIIYNYQGIIITDKFFGEKIENLFSLTKTIQKGFFEGKRVLLKRISLQKNLQAVIIKALPIQHVLLYFFFVPLSLILIYDGFIYKRKLEREFKKKSEKLSKALLIVKEILTNLEDKEKMLEGVRKIKRVLKGE</sequence>
<organism evidence="2 3">
    <name type="scientific">Thermosipho ferrireducens</name>
    <dbReference type="NCBI Taxonomy" id="2571116"/>
    <lineage>
        <taxon>Bacteria</taxon>
        <taxon>Thermotogati</taxon>
        <taxon>Thermotogota</taxon>
        <taxon>Thermotogae</taxon>
        <taxon>Thermotogales</taxon>
        <taxon>Fervidobacteriaceae</taxon>
        <taxon>Thermosipho</taxon>
    </lineage>
</organism>
<accession>A0ABX7S736</accession>
<keyword evidence="1" id="KW-0812">Transmembrane</keyword>
<feature type="transmembrane region" description="Helical" evidence="1">
    <location>
        <begin position="177"/>
        <end position="197"/>
    </location>
</feature>
<keyword evidence="3" id="KW-1185">Reference proteome</keyword>
<gene>
    <name evidence="2" type="ORF">JYK00_07665</name>
</gene>
<name>A0ABX7S736_9BACT</name>
<protein>
    <submittedName>
        <fullName evidence="2">Uncharacterized protein</fullName>
    </submittedName>
</protein>
<evidence type="ECO:0000256" key="1">
    <source>
        <dbReference type="SAM" id="Phobius"/>
    </source>
</evidence>